<dbReference type="AlphaFoldDB" id="A0AA35TV40"/>
<feature type="domain" description="Small ribosomal subunit protein mS23 conserved" evidence="7">
    <location>
        <begin position="2"/>
        <end position="104"/>
    </location>
</feature>
<accession>A0AA35TV40</accession>
<keyword evidence="5" id="KW-0687">Ribonucleoprotein</keyword>
<evidence type="ECO:0000256" key="6">
    <source>
        <dbReference type="ARBA" id="ARBA00035137"/>
    </source>
</evidence>
<evidence type="ECO:0000313" key="9">
    <source>
        <dbReference type="Proteomes" id="UP001174909"/>
    </source>
</evidence>
<protein>
    <recommendedName>
        <fullName evidence="6">Small ribosomal subunit protein mS23</fullName>
    </recommendedName>
</protein>
<dbReference type="Pfam" id="PF10484">
    <property type="entry name" value="MRP-S23"/>
    <property type="match status" value="1"/>
</dbReference>
<evidence type="ECO:0000256" key="3">
    <source>
        <dbReference type="ARBA" id="ARBA00022980"/>
    </source>
</evidence>
<dbReference type="CDD" id="cd23701">
    <property type="entry name" value="At1g26750"/>
    <property type="match status" value="1"/>
</dbReference>
<dbReference type="PANTHER" id="PTHR15925">
    <property type="entry name" value="MITOCHONDRIAL RIBOSOMAL PROTEIN S23"/>
    <property type="match status" value="1"/>
</dbReference>
<organism evidence="8 9">
    <name type="scientific">Geodia barretti</name>
    <name type="common">Barrett's horny sponge</name>
    <dbReference type="NCBI Taxonomy" id="519541"/>
    <lineage>
        <taxon>Eukaryota</taxon>
        <taxon>Metazoa</taxon>
        <taxon>Porifera</taxon>
        <taxon>Demospongiae</taxon>
        <taxon>Heteroscleromorpha</taxon>
        <taxon>Tetractinellida</taxon>
        <taxon>Astrophorina</taxon>
        <taxon>Geodiidae</taxon>
        <taxon>Geodia</taxon>
    </lineage>
</organism>
<comment type="subcellular location">
    <subcellularLocation>
        <location evidence="1">Mitochondrion</location>
    </subcellularLocation>
</comment>
<keyword evidence="3 8" id="KW-0689">Ribosomal protein</keyword>
<dbReference type="InterPro" id="IPR059242">
    <property type="entry name" value="mS23_dom"/>
</dbReference>
<evidence type="ECO:0000256" key="1">
    <source>
        <dbReference type="ARBA" id="ARBA00004173"/>
    </source>
</evidence>
<dbReference type="GO" id="GO:0005840">
    <property type="term" value="C:ribosome"/>
    <property type="evidence" value="ECO:0007669"/>
    <property type="project" value="UniProtKB-KW"/>
</dbReference>
<dbReference type="GO" id="GO:0006412">
    <property type="term" value="P:translation"/>
    <property type="evidence" value="ECO:0007669"/>
    <property type="project" value="InterPro"/>
</dbReference>
<gene>
    <name evidence="8" type="ORF">GBAR_LOCUS30028</name>
</gene>
<dbReference type="GO" id="GO:0003735">
    <property type="term" value="F:structural constituent of ribosome"/>
    <property type="evidence" value="ECO:0007669"/>
    <property type="project" value="InterPro"/>
</dbReference>
<evidence type="ECO:0000256" key="4">
    <source>
        <dbReference type="ARBA" id="ARBA00023128"/>
    </source>
</evidence>
<proteinExistence type="inferred from homology"/>
<comment type="caution">
    <text evidence="8">The sequence shown here is derived from an EMBL/GenBank/DDBJ whole genome shotgun (WGS) entry which is preliminary data.</text>
</comment>
<keyword evidence="9" id="KW-1185">Reference proteome</keyword>
<dbReference type="EMBL" id="CASHTH010004235">
    <property type="protein sequence ID" value="CAI8055025.1"/>
    <property type="molecule type" value="Genomic_DNA"/>
</dbReference>
<dbReference type="PANTHER" id="PTHR15925:SF2">
    <property type="entry name" value="SMALL RIBOSOMAL SUBUNIT PROTEIN MS23"/>
    <property type="match status" value="1"/>
</dbReference>
<dbReference type="GO" id="GO:0005739">
    <property type="term" value="C:mitochondrion"/>
    <property type="evidence" value="ECO:0007669"/>
    <property type="project" value="InterPro"/>
</dbReference>
<keyword evidence="4" id="KW-0496">Mitochondrion</keyword>
<evidence type="ECO:0000256" key="2">
    <source>
        <dbReference type="ARBA" id="ARBA00009864"/>
    </source>
</evidence>
<evidence type="ECO:0000259" key="7">
    <source>
        <dbReference type="Pfam" id="PF10484"/>
    </source>
</evidence>
<evidence type="ECO:0000256" key="5">
    <source>
        <dbReference type="ARBA" id="ARBA00023274"/>
    </source>
</evidence>
<comment type="similarity">
    <text evidence="2">Belongs to the mitochondrion-specific ribosomal protein mS23 family.</text>
</comment>
<dbReference type="Proteomes" id="UP001174909">
    <property type="component" value="Unassembled WGS sequence"/>
</dbReference>
<sequence>MASRVYQMGTIVSRVNHLLQTGVLKERPLWLDVVEAFPPDVFPKHNQTPEGGRAPVIAYPEDELKRKFYDNYVIVKQPEKCVSLFEEKPEVTSVCSRFVSEQSKSLSLGDDEVEAGRRAMWMLRSEGIDIRVKQVAEGVSGEDGKTGAPSTLRGLKDLLEQMHSRQSHTGSQS</sequence>
<dbReference type="InterPro" id="IPR019520">
    <property type="entry name" value="Ribosomal_mS23_met"/>
</dbReference>
<name>A0AA35TV40_GEOBA</name>
<evidence type="ECO:0000313" key="8">
    <source>
        <dbReference type="EMBL" id="CAI8055025.1"/>
    </source>
</evidence>
<reference evidence="8" key="1">
    <citation type="submission" date="2023-03" db="EMBL/GenBank/DDBJ databases">
        <authorList>
            <person name="Steffen K."/>
            <person name="Cardenas P."/>
        </authorList>
    </citation>
    <scope>NUCLEOTIDE SEQUENCE</scope>
</reference>
<dbReference type="InterPro" id="IPR023611">
    <property type="entry name" value="mS23_dom_met"/>
</dbReference>